<evidence type="ECO:0000313" key="1">
    <source>
        <dbReference type="EMBL" id="PRR81288.1"/>
    </source>
</evidence>
<accession>A0A2T0BBN1</accession>
<name>A0A2T0BBN1_9CLOT</name>
<dbReference type="Proteomes" id="UP000239471">
    <property type="component" value="Unassembled WGS sequence"/>
</dbReference>
<keyword evidence="2" id="KW-1185">Reference proteome</keyword>
<dbReference type="AlphaFoldDB" id="A0A2T0BBN1"/>
<gene>
    <name evidence="1" type="ORF">CLVI_26070</name>
</gene>
<evidence type="ECO:0000313" key="2">
    <source>
        <dbReference type="Proteomes" id="UP000239471"/>
    </source>
</evidence>
<reference evidence="1 2" key="1">
    <citation type="submission" date="2018-03" db="EMBL/GenBank/DDBJ databases">
        <title>Genome sequence of Clostridium vincentii DSM 10228.</title>
        <authorList>
            <person name="Poehlein A."/>
            <person name="Daniel R."/>
        </authorList>
    </citation>
    <scope>NUCLEOTIDE SEQUENCE [LARGE SCALE GENOMIC DNA]</scope>
    <source>
        <strain evidence="1 2">DSM 10228</strain>
    </source>
</reference>
<proteinExistence type="predicted"/>
<protein>
    <submittedName>
        <fullName evidence="1">Uncharacterized protein</fullName>
    </submittedName>
</protein>
<dbReference type="RefSeq" id="WP_170065670.1">
    <property type="nucleotide sequence ID" value="NZ_PVXQ01000032.1"/>
</dbReference>
<comment type="caution">
    <text evidence="1">The sequence shown here is derived from an EMBL/GenBank/DDBJ whole genome shotgun (WGS) entry which is preliminary data.</text>
</comment>
<sequence length="52" mass="6059">MKDSWIEPKHIDLGNEEIKKNENLVDCNDKAHKEIKRDSKTDSADRYKGNSN</sequence>
<organism evidence="1 2">
    <name type="scientific">Clostridium vincentii</name>
    <dbReference type="NCBI Taxonomy" id="52704"/>
    <lineage>
        <taxon>Bacteria</taxon>
        <taxon>Bacillati</taxon>
        <taxon>Bacillota</taxon>
        <taxon>Clostridia</taxon>
        <taxon>Eubacteriales</taxon>
        <taxon>Clostridiaceae</taxon>
        <taxon>Clostridium</taxon>
    </lineage>
</organism>
<dbReference type="EMBL" id="PVXQ01000032">
    <property type="protein sequence ID" value="PRR81288.1"/>
    <property type="molecule type" value="Genomic_DNA"/>
</dbReference>